<accession>A0A8S5R528</accession>
<evidence type="ECO:0000313" key="1">
    <source>
        <dbReference type="EMBL" id="DAE26543.1"/>
    </source>
</evidence>
<organism evidence="1">
    <name type="scientific">Myoviridae sp. ctaOv25</name>
    <dbReference type="NCBI Taxonomy" id="2827290"/>
    <lineage>
        <taxon>Viruses</taxon>
        <taxon>Duplodnaviria</taxon>
        <taxon>Heunggongvirae</taxon>
        <taxon>Uroviricota</taxon>
        <taxon>Caudoviricetes</taxon>
    </lineage>
</organism>
<reference evidence="1" key="1">
    <citation type="journal article" date="2021" name="Proc. Natl. Acad. Sci. U.S.A.">
        <title>A Catalog of Tens of Thousands of Viruses from Human Metagenomes Reveals Hidden Associations with Chronic Diseases.</title>
        <authorList>
            <person name="Tisza M.J."/>
            <person name="Buck C.B."/>
        </authorList>
    </citation>
    <scope>NUCLEOTIDE SEQUENCE</scope>
    <source>
        <strain evidence="1">CtaOv25</strain>
    </source>
</reference>
<sequence>MNKYVEEFAKTIGDNVTLSEIPRYWKQFVRTKQFENGRTKYTFEVIRDLEKLSKWSDFFKMHESLTSAEYERRNFEGSENCVNCVIMYMNHPSEDTPLFESPVGIAFNVTHHDYYSHTTLNNTFSINTSGNEKSQDIIWTSVPELCSPMPNGTQVTIVRCDDFSISGVTSDKHVRFADIASGTSFILGGNILMKADTLDDGPIVFELTSDDTRKVVFGKRVDPIILDDNTDCQIVLDVKITAHIGHIMWCSPAIRKEINSITSKQQALALEAYPGLLNPLHNRIPTSKDREKIREKIREYENRLKKLRGLYEII</sequence>
<proteinExistence type="predicted"/>
<protein>
    <submittedName>
        <fullName evidence="1">Uncharacterized protein</fullName>
    </submittedName>
</protein>
<name>A0A8S5R528_9CAUD</name>
<dbReference type="EMBL" id="BK015820">
    <property type="protein sequence ID" value="DAE26543.1"/>
    <property type="molecule type" value="Genomic_DNA"/>
</dbReference>